<organism evidence="2 3">
    <name type="scientific">Magnetovibrio blakemorei</name>
    <dbReference type="NCBI Taxonomy" id="28181"/>
    <lineage>
        <taxon>Bacteria</taxon>
        <taxon>Pseudomonadati</taxon>
        <taxon>Pseudomonadota</taxon>
        <taxon>Alphaproteobacteria</taxon>
        <taxon>Rhodospirillales</taxon>
        <taxon>Magnetovibrionaceae</taxon>
        <taxon>Magnetovibrio</taxon>
    </lineage>
</organism>
<protein>
    <submittedName>
        <fullName evidence="2">GNAT family N-acetyltransferase</fullName>
    </submittedName>
</protein>
<evidence type="ECO:0000259" key="1">
    <source>
        <dbReference type="PROSITE" id="PS51186"/>
    </source>
</evidence>
<dbReference type="InterPro" id="IPR016181">
    <property type="entry name" value="Acyl_CoA_acyltransferase"/>
</dbReference>
<keyword evidence="3" id="KW-1185">Reference proteome</keyword>
<keyword evidence="2" id="KW-0808">Transferase</keyword>
<proteinExistence type="predicted"/>
<comment type="caution">
    <text evidence="2">The sequence shown here is derived from an EMBL/GenBank/DDBJ whole genome shotgun (WGS) entry which is preliminary data.</text>
</comment>
<dbReference type="STRING" id="28181.BEN30_05395"/>
<dbReference type="RefSeq" id="WP_069957011.1">
    <property type="nucleotide sequence ID" value="NZ_MCGG01000011.1"/>
</dbReference>
<dbReference type="CDD" id="cd04301">
    <property type="entry name" value="NAT_SF"/>
    <property type="match status" value="1"/>
</dbReference>
<dbReference type="Proteomes" id="UP000095347">
    <property type="component" value="Unassembled WGS sequence"/>
</dbReference>
<dbReference type="PANTHER" id="PTHR43233:SF1">
    <property type="entry name" value="FAMILY N-ACETYLTRANSFERASE, PUTATIVE (AFU_ORTHOLOGUE AFUA_6G03350)-RELATED"/>
    <property type="match status" value="1"/>
</dbReference>
<feature type="domain" description="N-acetyltransferase" evidence="1">
    <location>
        <begin position="2"/>
        <end position="137"/>
    </location>
</feature>
<reference evidence="3" key="1">
    <citation type="submission" date="2016-07" db="EMBL/GenBank/DDBJ databases">
        <authorList>
            <person name="Florea S."/>
            <person name="Webb J.S."/>
            <person name="Jaromczyk J."/>
            <person name="Schardl C.L."/>
        </authorList>
    </citation>
    <scope>NUCLEOTIDE SEQUENCE [LARGE SCALE GENOMIC DNA]</scope>
    <source>
        <strain evidence="3">MV-1</strain>
    </source>
</reference>
<dbReference type="PROSITE" id="PS51186">
    <property type="entry name" value="GNAT"/>
    <property type="match status" value="1"/>
</dbReference>
<dbReference type="Gene3D" id="3.40.630.30">
    <property type="match status" value="1"/>
</dbReference>
<evidence type="ECO:0000313" key="2">
    <source>
        <dbReference type="EMBL" id="OEJ68653.1"/>
    </source>
</evidence>
<dbReference type="Pfam" id="PF13673">
    <property type="entry name" value="Acetyltransf_10"/>
    <property type="match status" value="1"/>
</dbReference>
<dbReference type="OrthoDB" id="9775804at2"/>
<dbReference type="PANTHER" id="PTHR43233">
    <property type="entry name" value="FAMILY N-ACETYLTRANSFERASE, PUTATIVE (AFU_ORTHOLOGUE AFUA_6G03350)-RELATED"/>
    <property type="match status" value="1"/>
</dbReference>
<dbReference type="GO" id="GO:0016747">
    <property type="term" value="F:acyltransferase activity, transferring groups other than amino-acyl groups"/>
    <property type="evidence" value="ECO:0007669"/>
    <property type="project" value="InterPro"/>
</dbReference>
<sequence length="137" mass="15233">MTVIYAVEPDLGIEDFLAVLQTSTLAERRPVKDLQRLQKMLDGADLIVTARDGQKIVGVARCVTDFCYCCYLSDLAVDVAFQGQGIGTQLMKRCREEVGQETTFLLLSAPKAMSYYPSAGLDRFNNCFGLKRPWPDA</sequence>
<gene>
    <name evidence="2" type="ORF">BEN30_05395</name>
</gene>
<evidence type="ECO:0000313" key="3">
    <source>
        <dbReference type="Proteomes" id="UP000095347"/>
    </source>
</evidence>
<accession>A0A1E5QB01</accession>
<dbReference type="SUPFAM" id="SSF55729">
    <property type="entry name" value="Acyl-CoA N-acyltransferases (Nat)"/>
    <property type="match status" value="1"/>
</dbReference>
<dbReference type="InterPro" id="IPR053144">
    <property type="entry name" value="Acetyltransferase_Butenolide"/>
</dbReference>
<dbReference type="AlphaFoldDB" id="A0A1E5QB01"/>
<name>A0A1E5QB01_9PROT</name>
<dbReference type="InterPro" id="IPR000182">
    <property type="entry name" value="GNAT_dom"/>
</dbReference>
<dbReference type="EMBL" id="MCGG01000011">
    <property type="protein sequence ID" value="OEJ68653.1"/>
    <property type="molecule type" value="Genomic_DNA"/>
</dbReference>